<name>A0ABU4HN43_9ACTN</name>
<keyword evidence="10" id="KW-0812">Transmembrane</keyword>
<dbReference type="EC" id="2.7.13.3" evidence="2"/>
<dbReference type="SMART" id="SM00387">
    <property type="entry name" value="HATPase_c"/>
    <property type="match status" value="1"/>
</dbReference>
<dbReference type="EMBL" id="JAWSTH010000021">
    <property type="protein sequence ID" value="MDW5594723.1"/>
    <property type="molecule type" value="Genomic_DNA"/>
</dbReference>
<dbReference type="SUPFAM" id="SSF55874">
    <property type="entry name" value="ATPase domain of HSP90 chaperone/DNA topoisomerase II/histidine kinase"/>
    <property type="match status" value="1"/>
</dbReference>
<gene>
    <name evidence="12" type="ORF">R7226_10270</name>
</gene>
<keyword evidence="5" id="KW-0547">Nucleotide-binding</keyword>
<dbReference type="InterPro" id="IPR003594">
    <property type="entry name" value="HATPase_dom"/>
</dbReference>
<dbReference type="InterPro" id="IPR036890">
    <property type="entry name" value="HATPase_C_sf"/>
</dbReference>
<comment type="catalytic activity">
    <reaction evidence="1">
        <text>ATP + protein L-histidine = ADP + protein N-phospho-L-histidine.</text>
        <dbReference type="EC" id="2.7.13.3"/>
    </reaction>
</comment>
<dbReference type="InterPro" id="IPR050482">
    <property type="entry name" value="Sensor_HK_TwoCompSys"/>
</dbReference>
<dbReference type="PANTHER" id="PTHR24421:SF10">
    <property type="entry name" value="NITRATE_NITRITE SENSOR PROTEIN NARQ"/>
    <property type="match status" value="1"/>
</dbReference>
<evidence type="ECO:0000256" key="6">
    <source>
        <dbReference type="ARBA" id="ARBA00022777"/>
    </source>
</evidence>
<dbReference type="CDD" id="cd16917">
    <property type="entry name" value="HATPase_UhpB-NarQ-NarX-like"/>
    <property type="match status" value="1"/>
</dbReference>
<evidence type="ECO:0000259" key="11">
    <source>
        <dbReference type="SMART" id="SM00387"/>
    </source>
</evidence>
<dbReference type="Pfam" id="PF02518">
    <property type="entry name" value="HATPase_c"/>
    <property type="match status" value="1"/>
</dbReference>
<dbReference type="GO" id="GO:0016301">
    <property type="term" value="F:kinase activity"/>
    <property type="evidence" value="ECO:0007669"/>
    <property type="project" value="UniProtKB-KW"/>
</dbReference>
<evidence type="ECO:0000313" key="12">
    <source>
        <dbReference type="EMBL" id="MDW5594723.1"/>
    </source>
</evidence>
<dbReference type="Pfam" id="PF07730">
    <property type="entry name" value="HisKA_3"/>
    <property type="match status" value="1"/>
</dbReference>
<organism evidence="12 13">
    <name type="scientific">Conexibacter stalactiti</name>
    <dbReference type="NCBI Taxonomy" id="1940611"/>
    <lineage>
        <taxon>Bacteria</taxon>
        <taxon>Bacillati</taxon>
        <taxon>Actinomycetota</taxon>
        <taxon>Thermoleophilia</taxon>
        <taxon>Solirubrobacterales</taxon>
        <taxon>Conexibacteraceae</taxon>
        <taxon>Conexibacter</taxon>
    </lineage>
</organism>
<evidence type="ECO:0000256" key="2">
    <source>
        <dbReference type="ARBA" id="ARBA00012438"/>
    </source>
</evidence>
<keyword evidence="10" id="KW-1133">Transmembrane helix</keyword>
<dbReference type="Gene3D" id="1.20.5.1930">
    <property type="match status" value="1"/>
</dbReference>
<feature type="transmembrane region" description="Helical" evidence="10">
    <location>
        <begin position="123"/>
        <end position="144"/>
    </location>
</feature>
<keyword evidence="8" id="KW-0902">Two-component regulatory system</keyword>
<feature type="transmembrane region" description="Helical" evidence="10">
    <location>
        <begin position="86"/>
        <end position="103"/>
    </location>
</feature>
<feature type="region of interest" description="Disordered" evidence="9">
    <location>
        <begin position="1"/>
        <end position="28"/>
    </location>
</feature>
<keyword evidence="10" id="KW-0472">Membrane</keyword>
<reference evidence="13" key="1">
    <citation type="submission" date="2023-07" db="EMBL/GenBank/DDBJ databases">
        <title>Conexibacter stalactiti sp. nov., isolated from stalactites in a lava cave and emended description of the genus Conexibacter.</title>
        <authorList>
            <person name="Lee S.D."/>
        </authorList>
    </citation>
    <scope>NUCLEOTIDE SEQUENCE [LARGE SCALE GENOMIC DNA]</scope>
    <source>
        <strain evidence="13">KCTC 39840</strain>
    </source>
</reference>
<dbReference type="InterPro" id="IPR011712">
    <property type="entry name" value="Sig_transdc_His_kin_sub3_dim/P"/>
</dbReference>
<evidence type="ECO:0000256" key="7">
    <source>
        <dbReference type="ARBA" id="ARBA00022840"/>
    </source>
</evidence>
<feature type="transmembrane region" description="Helical" evidence="10">
    <location>
        <begin position="151"/>
        <end position="168"/>
    </location>
</feature>
<sequence>MADAPTVNGAPGAVSATAPTAPPAPRSVPRSRFVRWWIRRGYEAPLPRDPARWSDAFAAVVLAGASTAFVLIDLDRATRTVHHDPDGFGVALAVVACAAVALRRPAPVPAALVALLASGVGSIAGYSMTLPLIVALLLAGYAALHSPRGMTILLGWFSGTVVAIAATYGSDEAVVGRALGAFALGLLPVLIGDAIRSERAQTREARELARRIEELRDRDVQRAVAEERLRIARDVHDITGHHLSAISLQAAGAGRVTPDPVAKAALERIHGLTTEALGQTRRALGVLRGSAPAALAPSPRLGQLDALLAPARDAGLAVELKLKGRQRPLPDEIEVCAYRVVQESLTNVVRHANAGEVLVRVEYGERELFVAVDDDGVGGPPRRHGGGLDGMRERVALVHGSFEAGPVGRRGWSVRATLPLEAAT</sequence>
<comment type="caution">
    <text evidence="12">The sequence shown here is derived from an EMBL/GenBank/DDBJ whole genome shotgun (WGS) entry which is preliminary data.</text>
</comment>
<evidence type="ECO:0000256" key="8">
    <source>
        <dbReference type="ARBA" id="ARBA00023012"/>
    </source>
</evidence>
<dbReference type="PANTHER" id="PTHR24421">
    <property type="entry name" value="NITRATE/NITRITE SENSOR PROTEIN NARX-RELATED"/>
    <property type="match status" value="1"/>
</dbReference>
<dbReference type="Gene3D" id="3.30.565.10">
    <property type="entry name" value="Histidine kinase-like ATPase, C-terminal domain"/>
    <property type="match status" value="1"/>
</dbReference>
<evidence type="ECO:0000256" key="9">
    <source>
        <dbReference type="SAM" id="MobiDB-lite"/>
    </source>
</evidence>
<proteinExistence type="predicted"/>
<evidence type="ECO:0000256" key="1">
    <source>
        <dbReference type="ARBA" id="ARBA00000085"/>
    </source>
</evidence>
<dbReference type="RefSeq" id="WP_318597025.1">
    <property type="nucleotide sequence ID" value="NZ_JAWSTH010000021.1"/>
</dbReference>
<evidence type="ECO:0000256" key="5">
    <source>
        <dbReference type="ARBA" id="ARBA00022741"/>
    </source>
</evidence>
<keyword evidence="13" id="KW-1185">Reference proteome</keyword>
<protein>
    <recommendedName>
        <fullName evidence="2">histidine kinase</fullName>
        <ecNumber evidence="2">2.7.13.3</ecNumber>
    </recommendedName>
</protein>
<evidence type="ECO:0000313" key="13">
    <source>
        <dbReference type="Proteomes" id="UP001284601"/>
    </source>
</evidence>
<feature type="domain" description="Histidine kinase/HSP90-like ATPase" evidence="11">
    <location>
        <begin position="332"/>
        <end position="422"/>
    </location>
</feature>
<evidence type="ECO:0000256" key="4">
    <source>
        <dbReference type="ARBA" id="ARBA00022679"/>
    </source>
</evidence>
<dbReference type="Proteomes" id="UP001284601">
    <property type="component" value="Unassembled WGS sequence"/>
</dbReference>
<feature type="transmembrane region" description="Helical" evidence="10">
    <location>
        <begin position="174"/>
        <end position="195"/>
    </location>
</feature>
<keyword evidence="6 12" id="KW-0418">Kinase</keyword>
<keyword evidence="4" id="KW-0808">Transferase</keyword>
<feature type="transmembrane region" description="Helical" evidence="10">
    <location>
        <begin position="56"/>
        <end position="74"/>
    </location>
</feature>
<evidence type="ECO:0000256" key="10">
    <source>
        <dbReference type="SAM" id="Phobius"/>
    </source>
</evidence>
<feature type="compositionally biased region" description="Low complexity" evidence="9">
    <location>
        <begin position="9"/>
        <end position="19"/>
    </location>
</feature>
<accession>A0ABU4HN43</accession>
<keyword evidence="3" id="KW-0597">Phosphoprotein</keyword>
<evidence type="ECO:0000256" key="3">
    <source>
        <dbReference type="ARBA" id="ARBA00022553"/>
    </source>
</evidence>
<keyword evidence="7" id="KW-0067">ATP-binding</keyword>